<evidence type="ECO:0000256" key="1">
    <source>
        <dbReference type="SAM" id="MobiDB-lite"/>
    </source>
</evidence>
<comment type="caution">
    <text evidence="2">The sequence shown here is derived from an EMBL/GenBank/DDBJ whole genome shotgun (WGS) entry which is preliminary data.</text>
</comment>
<dbReference type="OrthoDB" id="2139606at2759"/>
<protein>
    <submittedName>
        <fullName evidence="2">Jg17199 protein</fullName>
    </submittedName>
</protein>
<dbReference type="Proteomes" id="UP000838756">
    <property type="component" value="Unassembled WGS sequence"/>
</dbReference>
<feature type="compositionally biased region" description="Basic and acidic residues" evidence="1">
    <location>
        <begin position="581"/>
        <end position="594"/>
    </location>
</feature>
<keyword evidence="3" id="KW-1185">Reference proteome</keyword>
<dbReference type="AlphaFoldDB" id="A0A8S4S8B0"/>
<accession>A0A8S4S8B0</accession>
<proteinExistence type="predicted"/>
<evidence type="ECO:0000313" key="2">
    <source>
        <dbReference type="EMBL" id="CAH2261177.1"/>
    </source>
</evidence>
<feature type="region of interest" description="Disordered" evidence="1">
    <location>
        <begin position="560"/>
        <end position="594"/>
    </location>
</feature>
<name>A0A8S4S8B0_9NEOP</name>
<sequence>MHSEQINKPALIQMKCLPCMVGEDAINNTKCIPFVSEYSDCTEGCSQCKCNESGQWECKEVFMCPGSEEEAPDQDTIITTIDNIQKYLEENPYEEKFETWFTRQKRSLIEESGEKRLENTTVKFFHTVDEINEDTLKTSNKTGTIEVQKVQANRLPKISRRTDVIDDFNKSTQSALHIRYNQPQDYDRHIAENKIDAASHVASKLDENELQKLIGNHSQVKKDKDLSKLVVNELKLGDEIIGDKNFTPISNITFTPENDTLTAMAFIAGNLLSKLWDMEKDAGDDSIETEVLKHEKINDLLELFKEPLNIRQETFLKNALEKISDSLNKNKSMKHFSICETITGLDMSQGSDETGDMEGIKEAKRNKTKCKQPEHNKQPTKKETQYNITVGVVTKLNNVLGLIKKYENVQEKLKDMKHPISTERINAKGVDKKPSFELFGNLLDKITKLLIPNKSKRVGNKLKKSYQFTNKSNINNIFESKFNINLGKINMTTKDKLVLDYLKHIEGNPDCLFRNNIQRNPNLSMNIEGNILYNLSEFFKVKSLVDLMKLTKSENVIEKNSKSTTEFPNERTSFKSSLRNKMIDEEKQSSSTKDKLKSHLKAIVDDLQHLQLERGVNKIENISIMDIMPCIYKILNTNKVMNDQTLHRSNITQGTHLDKIKNLLHTLKLEIQANLPTRRSNFISQEVPKSAKIWERMIENINNAQKSTRRRFVTEKPKTYEELKDIMEKVELMGNTYKNFALLSEVPPQKRLMLLKTLEADTKQQSIALANIKSSVDTFSLEKGNDIEEFIENVANNLRLSTKVLENKEKTKQMNTRQKAGVKPLFNNENKQALKISKTLNIPKEIVEYKNNNIKLSRDQILNQLIKNRVQLYLKSKESIGADLTDDINYNIGKRILILIHNGNLNVAKELFRIFIANKQKEENVYPKKGNGYKRCSKDPQICHSEVTPSAVHLAPKDCEEWEI</sequence>
<organism evidence="2 3">
    <name type="scientific">Pararge aegeria aegeria</name>
    <dbReference type="NCBI Taxonomy" id="348720"/>
    <lineage>
        <taxon>Eukaryota</taxon>
        <taxon>Metazoa</taxon>
        <taxon>Ecdysozoa</taxon>
        <taxon>Arthropoda</taxon>
        <taxon>Hexapoda</taxon>
        <taxon>Insecta</taxon>
        <taxon>Pterygota</taxon>
        <taxon>Neoptera</taxon>
        <taxon>Endopterygota</taxon>
        <taxon>Lepidoptera</taxon>
        <taxon>Glossata</taxon>
        <taxon>Ditrysia</taxon>
        <taxon>Papilionoidea</taxon>
        <taxon>Nymphalidae</taxon>
        <taxon>Satyrinae</taxon>
        <taxon>Satyrini</taxon>
        <taxon>Parargina</taxon>
        <taxon>Pararge</taxon>
    </lineage>
</organism>
<reference evidence="2" key="1">
    <citation type="submission" date="2022-03" db="EMBL/GenBank/DDBJ databases">
        <authorList>
            <person name="Lindestad O."/>
        </authorList>
    </citation>
    <scope>NUCLEOTIDE SEQUENCE</scope>
</reference>
<gene>
    <name evidence="2" type="primary">jg17199</name>
    <name evidence="2" type="ORF">PAEG_LOCUS23869</name>
</gene>
<evidence type="ECO:0000313" key="3">
    <source>
        <dbReference type="Proteomes" id="UP000838756"/>
    </source>
</evidence>
<dbReference type="EMBL" id="CAKXAJ010026185">
    <property type="protein sequence ID" value="CAH2261177.1"/>
    <property type="molecule type" value="Genomic_DNA"/>
</dbReference>